<feature type="region of interest" description="Disordered" evidence="1">
    <location>
        <begin position="338"/>
        <end position="397"/>
    </location>
</feature>
<dbReference type="AlphaFoldDB" id="A0A1M2W031"/>
<evidence type="ECO:0000313" key="3">
    <source>
        <dbReference type="Proteomes" id="UP000184267"/>
    </source>
</evidence>
<organism evidence="2 3">
    <name type="scientific">Trametes pubescens</name>
    <name type="common">White-rot fungus</name>
    <dbReference type="NCBI Taxonomy" id="154538"/>
    <lineage>
        <taxon>Eukaryota</taxon>
        <taxon>Fungi</taxon>
        <taxon>Dikarya</taxon>
        <taxon>Basidiomycota</taxon>
        <taxon>Agaricomycotina</taxon>
        <taxon>Agaricomycetes</taxon>
        <taxon>Polyporales</taxon>
        <taxon>Polyporaceae</taxon>
        <taxon>Trametes</taxon>
    </lineage>
</organism>
<evidence type="ECO:0000256" key="1">
    <source>
        <dbReference type="SAM" id="MobiDB-lite"/>
    </source>
</evidence>
<feature type="region of interest" description="Disordered" evidence="1">
    <location>
        <begin position="251"/>
        <end position="325"/>
    </location>
</feature>
<dbReference type="EMBL" id="MNAD01000421">
    <property type="protein sequence ID" value="OJT13215.1"/>
    <property type="molecule type" value="Genomic_DNA"/>
</dbReference>
<evidence type="ECO:0000313" key="2">
    <source>
        <dbReference type="EMBL" id="OJT13215.1"/>
    </source>
</evidence>
<comment type="caution">
    <text evidence="2">The sequence shown here is derived from an EMBL/GenBank/DDBJ whole genome shotgun (WGS) entry which is preliminary data.</text>
</comment>
<feature type="region of interest" description="Disordered" evidence="1">
    <location>
        <begin position="115"/>
        <end position="209"/>
    </location>
</feature>
<reference evidence="2 3" key="1">
    <citation type="submission" date="2016-10" db="EMBL/GenBank/DDBJ databases">
        <title>Genome sequence of the basidiomycete white-rot fungus Trametes pubescens.</title>
        <authorList>
            <person name="Makela M.R."/>
            <person name="Granchi Z."/>
            <person name="Peng M."/>
            <person name="De Vries R.P."/>
            <person name="Grigoriev I."/>
            <person name="Riley R."/>
            <person name="Hilden K."/>
        </authorList>
    </citation>
    <scope>NUCLEOTIDE SEQUENCE [LARGE SCALE GENOMIC DNA]</scope>
    <source>
        <strain evidence="2 3">FBCC735</strain>
    </source>
</reference>
<protein>
    <submittedName>
        <fullName evidence="2">Uncharacterized protein</fullName>
    </submittedName>
</protein>
<name>A0A1M2W031_TRAPU</name>
<accession>A0A1M2W031</accession>
<feature type="compositionally biased region" description="Polar residues" evidence="1">
    <location>
        <begin position="150"/>
        <end position="176"/>
    </location>
</feature>
<feature type="compositionally biased region" description="Polar residues" evidence="1">
    <location>
        <begin position="338"/>
        <end position="355"/>
    </location>
</feature>
<feature type="region of interest" description="Disordered" evidence="1">
    <location>
        <begin position="84"/>
        <end position="103"/>
    </location>
</feature>
<feature type="compositionally biased region" description="Low complexity" evidence="1">
    <location>
        <begin position="312"/>
        <end position="325"/>
    </location>
</feature>
<feature type="compositionally biased region" description="Polar residues" evidence="1">
    <location>
        <begin position="251"/>
        <end position="261"/>
    </location>
</feature>
<keyword evidence="3" id="KW-1185">Reference proteome</keyword>
<gene>
    <name evidence="2" type="ORF">TRAPUB_10234</name>
</gene>
<feature type="compositionally biased region" description="Low complexity" evidence="1">
    <location>
        <begin position="364"/>
        <end position="380"/>
    </location>
</feature>
<sequence length="501" mass="52367">MPRGGKGTGGGGIEVLGVDASFAPGVPLASLDVADGLRIGRGLGGIASARYGRGDGGEKEGVAASIQIRNLTPFPARDALASALTKPSEQPQFTPYGHFSDDLDVTVGRKRGRRVSAASSTFSAAKESDESHSGSVDRSGDTPLRKRTSSRASIPLSTSAGSSSPKLTRRPSTAGTASAVRPTHRPRTLSHASSHSLRTTSSHNLSTDLTTSTSSIFPGLFQDTSQKNLQKILQSRLVETFVTITLLHDTSQAGTRPSTPASGRERSQSRPSTPSRPSKEPADTSSLRTTTPSKTAPRRGTVGSSNTPTKPATPARHAPSASASSIRNSMALHGKSTSITSTVNGRTPKSPSAASPQKARFPVPSSLTLSSASSPATSTAIPDGQAKPSTSSADDLPVPDYISPVHWPSTNPVFQLSKYEFAPSTDLSTPRMRVEVWGRTGGSESQPPDNGRQPIGKAADTKGKGKAKPDDEAISSEWRVLEIWDVDLRHLTALTEDVSSP</sequence>
<feature type="compositionally biased region" description="Low complexity" evidence="1">
    <location>
        <begin position="199"/>
        <end position="209"/>
    </location>
</feature>
<dbReference type="STRING" id="154538.A0A1M2W031"/>
<dbReference type="OMA" id="FTPYGHF"/>
<feature type="compositionally biased region" description="Basic and acidic residues" evidence="1">
    <location>
        <begin position="459"/>
        <end position="471"/>
    </location>
</feature>
<feature type="region of interest" description="Disordered" evidence="1">
    <location>
        <begin position="436"/>
        <end position="473"/>
    </location>
</feature>
<proteinExistence type="predicted"/>
<dbReference type="Proteomes" id="UP000184267">
    <property type="component" value="Unassembled WGS sequence"/>
</dbReference>
<feature type="compositionally biased region" description="Polar residues" evidence="1">
    <location>
        <begin position="283"/>
        <end position="294"/>
    </location>
</feature>
<dbReference type="OrthoDB" id="72772at2759"/>